<evidence type="ECO:0000313" key="7">
    <source>
        <dbReference type="Proteomes" id="UP000792457"/>
    </source>
</evidence>
<feature type="transmembrane region" description="Helical" evidence="5">
    <location>
        <begin position="481"/>
        <end position="512"/>
    </location>
</feature>
<organism evidence="6 7">
    <name type="scientific">Ladona fulva</name>
    <name type="common">Scarce chaser dragonfly</name>
    <name type="synonym">Libellula fulva</name>
    <dbReference type="NCBI Taxonomy" id="123851"/>
    <lineage>
        <taxon>Eukaryota</taxon>
        <taxon>Metazoa</taxon>
        <taxon>Ecdysozoa</taxon>
        <taxon>Arthropoda</taxon>
        <taxon>Hexapoda</taxon>
        <taxon>Insecta</taxon>
        <taxon>Pterygota</taxon>
        <taxon>Palaeoptera</taxon>
        <taxon>Odonata</taxon>
        <taxon>Epiprocta</taxon>
        <taxon>Anisoptera</taxon>
        <taxon>Libelluloidea</taxon>
        <taxon>Libellulidae</taxon>
        <taxon>Ladona</taxon>
    </lineage>
</organism>
<dbReference type="EC" id="2.4.1.17" evidence="5"/>
<evidence type="ECO:0000256" key="4">
    <source>
        <dbReference type="RuleBase" id="RU003718"/>
    </source>
</evidence>
<dbReference type="GO" id="GO:0016020">
    <property type="term" value="C:membrane"/>
    <property type="evidence" value="ECO:0007669"/>
    <property type="project" value="UniProtKB-SubCell"/>
</dbReference>
<keyword evidence="2 4" id="KW-0328">Glycosyltransferase</keyword>
<dbReference type="GO" id="GO:0015020">
    <property type="term" value="F:glucuronosyltransferase activity"/>
    <property type="evidence" value="ECO:0007669"/>
    <property type="project" value="UniProtKB-EC"/>
</dbReference>
<gene>
    <name evidence="6" type="primary">UGT</name>
    <name evidence="6" type="ORF">J437_LFUL019840</name>
</gene>
<reference evidence="6" key="2">
    <citation type="submission" date="2017-10" db="EMBL/GenBank/DDBJ databases">
        <title>Ladona fulva Genome sequencing and assembly.</title>
        <authorList>
            <person name="Murali S."/>
            <person name="Richards S."/>
            <person name="Bandaranaike D."/>
            <person name="Bellair M."/>
            <person name="Blankenburg K."/>
            <person name="Chao H."/>
            <person name="Dinh H."/>
            <person name="Doddapaneni H."/>
            <person name="Dugan-Rocha S."/>
            <person name="Elkadiri S."/>
            <person name="Gnanaolivu R."/>
            <person name="Hernandez B."/>
            <person name="Skinner E."/>
            <person name="Javaid M."/>
            <person name="Lee S."/>
            <person name="Li M."/>
            <person name="Ming W."/>
            <person name="Munidasa M."/>
            <person name="Muniz J."/>
            <person name="Nguyen L."/>
            <person name="Hughes D."/>
            <person name="Osuji N."/>
            <person name="Pu L.-L."/>
            <person name="Puazo M."/>
            <person name="Qu C."/>
            <person name="Quiroz J."/>
            <person name="Raj R."/>
            <person name="Weissenberger G."/>
            <person name="Xin Y."/>
            <person name="Zou X."/>
            <person name="Han Y."/>
            <person name="Worley K."/>
            <person name="Muzny D."/>
            <person name="Gibbs R."/>
        </authorList>
    </citation>
    <scope>NUCLEOTIDE SEQUENCE</scope>
    <source>
        <strain evidence="6">Sampled in the wild</strain>
    </source>
</reference>
<keyword evidence="7" id="KW-1185">Reference proteome</keyword>
<comment type="catalytic activity">
    <reaction evidence="5">
        <text>glucuronate acceptor + UDP-alpha-D-glucuronate = acceptor beta-D-glucuronoside + UDP + H(+)</text>
        <dbReference type="Rhea" id="RHEA:21032"/>
        <dbReference type="ChEBI" id="CHEBI:15378"/>
        <dbReference type="ChEBI" id="CHEBI:58052"/>
        <dbReference type="ChEBI" id="CHEBI:58223"/>
        <dbReference type="ChEBI" id="CHEBI:132367"/>
        <dbReference type="ChEBI" id="CHEBI:132368"/>
        <dbReference type="EC" id="2.4.1.17"/>
    </reaction>
</comment>
<dbReference type="InterPro" id="IPR035595">
    <property type="entry name" value="UDP_glycos_trans_CS"/>
</dbReference>
<comment type="subcellular location">
    <subcellularLocation>
        <location evidence="5">Membrane</location>
        <topology evidence="5">Single-pass membrane protein</topology>
    </subcellularLocation>
</comment>
<dbReference type="InterPro" id="IPR050271">
    <property type="entry name" value="UDP-glycosyltransferase"/>
</dbReference>
<dbReference type="OrthoDB" id="5835829at2759"/>
<dbReference type="CDD" id="cd03784">
    <property type="entry name" value="GT1_Gtf-like"/>
    <property type="match status" value="1"/>
</dbReference>
<keyword evidence="3 4" id="KW-0808">Transferase</keyword>
<dbReference type="PROSITE" id="PS51257">
    <property type="entry name" value="PROKAR_LIPOPROTEIN"/>
    <property type="match status" value="1"/>
</dbReference>
<dbReference type="SUPFAM" id="SSF53756">
    <property type="entry name" value="UDP-Glycosyltransferase/glycogen phosphorylase"/>
    <property type="match status" value="1"/>
</dbReference>
<keyword evidence="5" id="KW-0472">Membrane</keyword>
<evidence type="ECO:0000256" key="5">
    <source>
        <dbReference type="RuleBase" id="RU362059"/>
    </source>
</evidence>
<keyword evidence="5" id="KW-1133">Transmembrane helix</keyword>
<sequence>MHIRVVLSALAGIVVFSGCIDAARILAVIPTPSRSHYIWNRSLILALAKRGHHLTILSPDKEKEPVPNLKLIFLEGSYQAVNEAFNYEDLANVNAIDTVKFLWEWGIESCKQQMQTEGAKELLKMPPDSFDLILTETVLHDCMYVFMHHFGGGTRIPVIGMTAFGIGPWVDIMTGARTMPSVFAFPALPYLSKMNFWERFYNTIVTGSHWTGMLYYAYPKHQEIAEKAYGKAIPSIPEIGSNISLVLVNNHYVINGPQPQLPGIVEVGGMHCKPSKPLPKDIDTFINGSQEEAIYFSLGSNLKSELLSRDRQQMIVRTFAALGPKIRVVWKFDPDAPIDDLPSNVLLKKWLPQEDILGHPKLLVFVTHGGLLSTQESIYHGVPIIGVPFVADQRTNVRRLEELKVAKEVNILTTTEDLFAKTILSVVRDDKYRQNMKVLSRLFRDQPQTPLERAIFWTEFVLRNGKGRIESLRAPGIDLAWYQYFLLDVIAVFFLSILIAVLVLIASIHFVCRMIFKMTFKSQSSKDSKKYK</sequence>
<proteinExistence type="inferred from homology"/>
<comment type="similarity">
    <text evidence="1 4">Belongs to the UDP-glycosyltransferase family.</text>
</comment>
<dbReference type="Proteomes" id="UP000792457">
    <property type="component" value="Unassembled WGS sequence"/>
</dbReference>
<dbReference type="InterPro" id="IPR002213">
    <property type="entry name" value="UDP_glucos_trans"/>
</dbReference>
<evidence type="ECO:0000256" key="1">
    <source>
        <dbReference type="ARBA" id="ARBA00009995"/>
    </source>
</evidence>
<dbReference type="FunFam" id="3.40.50.2000:FF:000050">
    <property type="entry name" value="UDP-glucuronosyltransferase"/>
    <property type="match status" value="1"/>
</dbReference>
<evidence type="ECO:0000256" key="2">
    <source>
        <dbReference type="ARBA" id="ARBA00022676"/>
    </source>
</evidence>
<reference evidence="6" key="1">
    <citation type="submission" date="2013-04" db="EMBL/GenBank/DDBJ databases">
        <authorList>
            <person name="Qu J."/>
            <person name="Murali S.C."/>
            <person name="Bandaranaike D."/>
            <person name="Bellair M."/>
            <person name="Blankenburg K."/>
            <person name="Chao H."/>
            <person name="Dinh H."/>
            <person name="Doddapaneni H."/>
            <person name="Downs B."/>
            <person name="Dugan-Rocha S."/>
            <person name="Elkadiri S."/>
            <person name="Gnanaolivu R.D."/>
            <person name="Hernandez B."/>
            <person name="Javaid M."/>
            <person name="Jayaseelan J.C."/>
            <person name="Lee S."/>
            <person name="Li M."/>
            <person name="Ming W."/>
            <person name="Munidasa M."/>
            <person name="Muniz J."/>
            <person name="Nguyen L."/>
            <person name="Ongeri F."/>
            <person name="Osuji N."/>
            <person name="Pu L.-L."/>
            <person name="Puazo M."/>
            <person name="Qu C."/>
            <person name="Quiroz J."/>
            <person name="Raj R."/>
            <person name="Weissenberger G."/>
            <person name="Xin Y."/>
            <person name="Zou X."/>
            <person name="Han Y."/>
            <person name="Richards S."/>
            <person name="Worley K."/>
            <person name="Muzny D."/>
            <person name="Gibbs R."/>
        </authorList>
    </citation>
    <scope>NUCLEOTIDE SEQUENCE</scope>
    <source>
        <strain evidence="6">Sampled in the wild</strain>
    </source>
</reference>
<evidence type="ECO:0000313" key="6">
    <source>
        <dbReference type="EMBL" id="KAG8238542.1"/>
    </source>
</evidence>
<comment type="caution">
    <text evidence="6">The sequence shown here is derived from an EMBL/GenBank/DDBJ whole genome shotgun (WGS) entry which is preliminary data.</text>
</comment>
<keyword evidence="5" id="KW-0812">Transmembrane</keyword>
<protein>
    <recommendedName>
        <fullName evidence="5">UDP-glucuronosyltransferase</fullName>
        <ecNumber evidence="5">2.4.1.17</ecNumber>
    </recommendedName>
</protein>
<dbReference type="EMBL" id="KZ309367">
    <property type="protein sequence ID" value="KAG8238542.1"/>
    <property type="molecule type" value="Genomic_DNA"/>
</dbReference>
<dbReference type="AlphaFoldDB" id="A0A8K0KPR9"/>
<accession>A0A8K0KPR9</accession>
<dbReference type="PANTHER" id="PTHR48043">
    <property type="entry name" value="EG:EG0003.4 PROTEIN-RELATED"/>
    <property type="match status" value="1"/>
</dbReference>
<dbReference type="Gene3D" id="3.40.50.2000">
    <property type="entry name" value="Glycogen Phosphorylase B"/>
    <property type="match status" value="1"/>
</dbReference>
<name>A0A8K0KPR9_LADFU</name>
<evidence type="ECO:0000256" key="3">
    <source>
        <dbReference type="ARBA" id="ARBA00022679"/>
    </source>
</evidence>
<dbReference type="Pfam" id="PF00201">
    <property type="entry name" value="UDPGT"/>
    <property type="match status" value="1"/>
</dbReference>
<dbReference type="PROSITE" id="PS00375">
    <property type="entry name" value="UDPGT"/>
    <property type="match status" value="1"/>
</dbReference>
<dbReference type="PANTHER" id="PTHR48043:SF159">
    <property type="entry name" value="EG:EG0003.4 PROTEIN-RELATED"/>
    <property type="match status" value="1"/>
</dbReference>